<dbReference type="AlphaFoldDB" id="A0A370U2I3"/>
<dbReference type="EMBL" id="NPIC01000001">
    <property type="protein sequence ID" value="RDL41981.1"/>
    <property type="molecule type" value="Genomic_DNA"/>
</dbReference>
<gene>
    <name evidence="2" type="ORF">BP5553_01960</name>
</gene>
<protein>
    <submittedName>
        <fullName evidence="2">Uncharacterized protein</fullName>
    </submittedName>
</protein>
<feature type="compositionally biased region" description="Low complexity" evidence="1">
    <location>
        <begin position="80"/>
        <end position="100"/>
    </location>
</feature>
<feature type="compositionally biased region" description="Basic residues" evidence="1">
    <location>
        <begin position="201"/>
        <end position="210"/>
    </location>
</feature>
<comment type="caution">
    <text evidence="2">The sequence shown here is derived from an EMBL/GenBank/DDBJ whole genome shotgun (WGS) entry which is preliminary data.</text>
</comment>
<name>A0A370U2I3_9HELO</name>
<dbReference type="RefSeq" id="XP_031874637.1">
    <property type="nucleotide sequence ID" value="XM_032010583.1"/>
</dbReference>
<evidence type="ECO:0000313" key="3">
    <source>
        <dbReference type="Proteomes" id="UP000254866"/>
    </source>
</evidence>
<dbReference type="GeneID" id="43594809"/>
<evidence type="ECO:0000313" key="2">
    <source>
        <dbReference type="EMBL" id="RDL41981.1"/>
    </source>
</evidence>
<proteinExistence type="predicted"/>
<accession>A0A370U2I3</accession>
<sequence>MSEHNYTNNNRLGYGEDAQFICPRCFHMSTSRPTVVNGDNCGCVEAAMMGNGGGGDGDGGGGGGGQEAQVERQRYAAGAPSPGYHYSPLSYPSSSGSVPCPEGPENAEPNINVTDNTDNTANYYLPLVPPVGLNEAEHRHTFYFNANMSYQLRRFILDEECYDVPPSTSPSPPGRGGNGFLPQDPFIQSQTSLMVAESSKRSKQSKKSMKSSRSGDMGYIGYGADPTSMVGSWDAEGGEGYYDGEGYPMTMSGILE</sequence>
<evidence type="ECO:0000256" key="1">
    <source>
        <dbReference type="SAM" id="MobiDB-lite"/>
    </source>
</evidence>
<organism evidence="2 3">
    <name type="scientific">Venustampulla echinocandica</name>
    <dbReference type="NCBI Taxonomy" id="2656787"/>
    <lineage>
        <taxon>Eukaryota</taxon>
        <taxon>Fungi</taxon>
        <taxon>Dikarya</taxon>
        <taxon>Ascomycota</taxon>
        <taxon>Pezizomycotina</taxon>
        <taxon>Leotiomycetes</taxon>
        <taxon>Helotiales</taxon>
        <taxon>Pleuroascaceae</taxon>
        <taxon>Venustampulla</taxon>
    </lineage>
</organism>
<dbReference type="OrthoDB" id="3502101at2759"/>
<reference evidence="2 3" key="1">
    <citation type="journal article" date="2018" name="IMA Fungus">
        <title>IMA Genome-F 9: Draft genome sequence of Annulohypoxylon stygium, Aspergillus mulundensis, Berkeleyomyces basicola (syn. Thielaviopsis basicola), Ceratocystis smalleyi, two Cercospora beticola strains, Coleophoma cylindrospora, Fusarium fracticaudum, Phialophora cf. hyalina, and Morchella septimelata.</title>
        <authorList>
            <person name="Wingfield B.D."/>
            <person name="Bills G.F."/>
            <person name="Dong Y."/>
            <person name="Huang W."/>
            <person name="Nel W.J."/>
            <person name="Swalarsk-Parry B.S."/>
            <person name="Vaghefi N."/>
            <person name="Wilken P.M."/>
            <person name="An Z."/>
            <person name="de Beer Z.W."/>
            <person name="De Vos L."/>
            <person name="Chen L."/>
            <person name="Duong T.A."/>
            <person name="Gao Y."/>
            <person name="Hammerbacher A."/>
            <person name="Kikkert J.R."/>
            <person name="Li Y."/>
            <person name="Li H."/>
            <person name="Li K."/>
            <person name="Li Q."/>
            <person name="Liu X."/>
            <person name="Ma X."/>
            <person name="Naidoo K."/>
            <person name="Pethybridge S.J."/>
            <person name="Sun J."/>
            <person name="Steenkamp E.T."/>
            <person name="van der Nest M.A."/>
            <person name="van Wyk S."/>
            <person name="Wingfield M.J."/>
            <person name="Xiong C."/>
            <person name="Yue Q."/>
            <person name="Zhang X."/>
        </authorList>
    </citation>
    <scope>NUCLEOTIDE SEQUENCE [LARGE SCALE GENOMIC DNA]</scope>
    <source>
        <strain evidence="2 3">BP 5553</strain>
    </source>
</reference>
<feature type="region of interest" description="Disordered" evidence="1">
    <location>
        <begin position="164"/>
        <end position="219"/>
    </location>
</feature>
<feature type="region of interest" description="Disordered" evidence="1">
    <location>
        <begin position="78"/>
        <end position="104"/>
    </location>
</feature>
<dbReference type="Proteomes" id="UP000254866">
    <property type="component" value="Unassembled WGS sequence"/>
</dbReference>
<keyword evidence="3" id="KW-1185">Reference proteome</keyword>